<sequence>MLTPSTIVTNLLCLFFAAFQSMLRILLLRISSDIVCYSSNPPTYILFIYEAKAIVPTSNLETVFDIKYSSHNQRCNHPPIRCTVVKKDDIVKEMKEKSFDVADFTMVYLTTAAKEDYNACVGGYCK</sequence>
<reference evidence="2" key="1">
    <citation type="submission" date="2023-04" db="EMBL/GenBank/DDBJ databases">
        <authorList>
            <person name="Vijverberg K."/>
            <person name="Xiong W."/>
            <person name="Schranz E."/>
        </authorList>
    </citation>
    <scope>NUCLEOTIDE SEQUENCE</scope>
</reference>
<keyword evidence="1" id="KW-1133">Transmembrane helix</keyword>
<dbReference type="EMBL" id="OX465084">
    <property type="protein sequence ID" value="CAI9295641.1"/>
    <property type="molecule type" value="Genomic_DNA"/>
</dbReference>
<evidence type="ECO:0000313" key="2">
    <source>
        <dbReference type="EMBL" id="CAI9295641.1"/>
    </source>
</evidence>
<dbReference type="Proteomes" id="UP001177003">
    <property type="component" value="Chromosome 8"/>
</dbReference>
<evidence type="ECO:0000313" key="3">
    <source>
        <dbReference type="Proteomes" id="UP001177003"/>
    </source>
</evidence>
<proteinExistence type="predicted"/>
<keyword evidence="3" id="KW-1185">Reference proteome</keyword>
<dbReference type="PANTHER" id="PTHR36391:SF1">
    <property type="entry name" value="FURRY"/>
    <property type="match status" value="1"/>
</dbReference>
<name>A0AA35ZNA7_LACSI</name>
<dbReference type="AlphaFoldDB" id="A0AA35ZNA7"/>
<keyword evidence="1" id="KW-0812">Transmembrane</keyword>
<accession>A0AA35ZNA7</accession>
<feature type="transmembrane region" description="Helical" evidence="1">
    <location>
        <begin position="6"/>
        <end position="27"/>
    </location>
</feature>
<gene>
    <name evidence="2" type="ORF">LSALG_LOCUS34570</name>
</gene>
<dbReference type="PANTHER" id="PTHR36391">
    <property type="entry name" value="FURRY"/>
    <property type="match status" value="1"/>
</dbReference>
<keyword evidence="1" id="KW-0472">Membrane</keyword>
<organism evidence="2 3">
    <name type="scientific">Lactuca saligna</name>
    <name type="common">Willowleaf lettuce</name>
    <dbReference type="NCBI Taxonomy" id="75948"/>
    <lineage>
        <taxon>Eukaryota</taxon>
        <taxon>Viridiplantae</taxon>
        <taxon>Streptophyta</taxon>
        <taxon>Embryophyta</taxon>
        <taxon>Tracheophyta</taxon>
        <taxon>Spermatophyta</taxon>
        <taxon>Magnoliopsida</taxon>
        <taxon>eudicotyledons</taxon>
        <taxon>Gunneridae</taxon>
        <taxon>Pentapetalae</taxon>
        <taxon>asterids</taxon>
        <taxon>campanulids</taxon>
        <taxon>Asterales</taxon>
        <taxon>Asteraceae</taxon>
        <taxon>Cichorioideae</taxon>
        <taxon>Cichorieae</taxon>
        <taxon>Lactucinae</taxon>
        <taxon>Lactuca</taxon>
    </lineage>
</organism>
<evidence type="ECO:0000256" key="1">
    <source>
        <dbReference type="SAM" id="Phobius"/>
    </source>
</evidence>
<protein>
    <submittedName>
        <fullName evidence="2">Uncharacterized protein</fullName>
    </submittedName>
</protein>